<dbReference type="GO" id="GO:0006508">
    <property type="term" value="P:proteolysis"/>
    <property type="evidence" value="ECO:0007669"/>
    <property type="project" value="InterPro"/>
</dbReference>
<name>A0A1J1HFA6_PLARL</name>
<dbReference type="EC" id="3.4.22.49" evidence="2"/>
<dbReference type="PANTHER" id="PTHR12792">
    <property type="entry name" value="EXTRA SPINDLE POLES 1-RELATED"/>
    <property type="match status" value="1"/>
</dbReference>
<evidence type="ECO:0000313" key="10">
    <source>
        <dbReference type="Proteomes" id="UP000220158"/>
    </source>
</evidence>
<gene>
    <name evidence="9" type="ORF">PRELSG_1428000</name>
</gene>
<feature type="coiled-coil region" evidence="5">
    <location>
        <begin position="4307"/>
        <end position="4334"/>
    </location>
</feature>
<feature type="compositionally biased region" description="Acidic residues" evidence="6">
    <location>
        <begin position="778"/>
        <end position="809"/>
    </location>
</feature>
<reference evidence="9 10" key="1">
    <citation type="submission" date="2015-04" db="EMBL/GenBank/DDBJ databases">
        <authorList>
            <consortium name="Pathogen Informatics"/>
        </authorList>
    </citation>
    <scope>NUCLEOTIDE SEQUENCE [LARGE SCALE GENOMIC DNA]</scope>
    <source>
        <strain evidence="9 10">SGS1</strain>
    </source>
</reference>
<dbReference type="KEGG" id="prel:PRELSG_1428000"/>
<comment type="catalytic activity">
    <reaction evidence="1">
        <text>All bonds known to be hydrolyzed by this endopeptidase have arginine in P1 and an acidic residue in P4. P6 is often occupied by an acidic residue or by a hydroxy-amino-acid residue, the phosphorylation of which enhances cleavage.</text>
        <dbReference type="EC" id="3.4.22.49"/>
    </reaction>
</comment>
<dbReference type="GO" id="GO:0051307">
    <property type="term" value="P:meiotic chromosome separation"/>
    <property type="evidence" value="ECO:0007669"/>
    <property type="project" value="TreeGrafter"/>
</dbReference>
<feature type="coiled-coil region" evidence="5">
    <location>
        <begin position="2833"/>
        <end position="2860"/>
    </location>
</feature>
<dbReference type="GO" id="GO:0005634">
    <property type="term" value="C:nucleus"/>
    <property type="evidence" value="ECO:0007669"/>
    <property type="project" value="InterPro"/>
</dbReference>
<feature type="transmembrane region" description="Helical" evidence="7">
    <location>
        <begin position="130"/>
        <end position="153"/>
    </location>
</feature>
<feature type="transmembrane region" description="Helical" evidence="7">
    <location>
        <begin position="92"/>
        <end position="110"/>
    </location>
</feature>
<evidence type="ECO:0000256" key="6">
    <source>
        <dbReference type="SAM" id="MobiDB-lite"/>
    </source>
</evidence>
<evidence type="ECO:0000313" key="9">
    <source>
        <dbReference type="EMBL" id="CRH02549.1"/>
    </source>
</evidence>
<keyword evidence="7" id="KW-1133">Transmembrane helix</keyword>
<dbReference type="PANTHER" id="PTHR12792:SF0">
    <property type="entry name" value="SEPARIN"/>
    <property type="match status" value="1"/>
</dbReference>
<feature type="region of interest" description="Disordered" evidence="6">
    <location>
        <begin position="776"/>
        <end position="811"/>
    </location>
</feature>
<dbReference type="GO" id="GO:0004197">
    <property type="term" value="F:cysteine-type endopeptidase activity"/>
    <property type="evidence" value="ECO:0007669"/>
    <property type="project" value="InterPro"/>
</dbReference>
<organism evidence="9 10">
    <name type="scientific">Plasmodium relictum</name>
    <dbReference type="NCBI Taxonomy" id="85471"/>
    <lineage>
        <taxon>Eukaryota</taxon>
        <taxon>Sar</taxon>
        <taxon>Alveolata</taxon>
        <taxon>Apicomplexa</taxon>
        <taxon>Aconoidasida</taxon>
        <taxon>Haemosporida</taxon>
        <taxon>Plasmodiidae</taxon>
        <taxon>Plasmodium</taxon>
        <taxon>Plasmodium (Haemamoeba)</taxon>
    </lineage>
</organism>
<dbReference type="RefSeq" id="XP_028535069.1">
    <property type="nucleotide sequence ID" value="XM_028679347.1"/>
</dbReference>
<evidence type="ECO:0000256" key="3">
    <source>
        <dbReference type="ARBA" id="ARBA00022801"/>
    </source>
</evidence>
<feature type="transmembrane region" description="Helical" evidence="7">
    <location>
        <begin position="1442"/>
        <end position="1461"/>
    </location>
</feature>
<keyword evidence="7" id="KW-0472">Membrane</keyword>
<dbReference type="GO" id="GO:0005737">
    <property type="term" value="C:cytoplasm"/>
    <property type="evidence" value="ECO:0007669"/>
    <property type="project" value="TreeGrafter"/>
</dbReference>
<evidence type="ECO:0000256" key="4">
    <source>
        <dbReference type="ARBA" id="ARBA00022829"/>
    </source>
</evidence>
<feature type="transmembrane region" description="Helical" evidence="7">
    <location>
        <begin position="2171"/>
        <end position="2189"/>
    </location>
</feature>
<feature type="transmembrane region" description="Helical" evidence="7">
    <location>
        <begin position="1467"/>
        <end position="1483"/>
    </location>
</feature>
<sequence>MISRELNIYEKLDKILSDVLRKIDEEFKNLGEKQNEHIYRKFYELFNKESYIEKLNHNDLIKTYKDKNIHKYLFYMFESLLNKIILTKNLNYVDFLFLILRYITYMWVFLSKDDKLVLIFYYYFKFVDLLFNIKFIKCSFLINIYNILIYFYIKGNKKIVFTVKNLNEKEVSSYIKDVILELNKIIINENSNFIKSFEKESFIDFQNDISEKFHKINSTNIEDVGSMNYYNLYNYIWMCYYEDNNIFEEKKGDNEEPNKKKKSGNEKNFSLILKYVNNRNIENILGLNFFSIKSSYNMFINFVKNLFKITFYDFNIFFFFLNLLNLEFFFIYFHIFEILFYIRTIENKKEEIKKTKIISFDTNINNSVSPKLTKKMDNLQNKEDNFNECIFLNNKNNKKILWSIMFDELRKNFIADTKNVNYTLKVLKFTFNFFLFDEHFFLKNNLSENFVIKKEYNFSFISPIYLKELLKFNLSYLCNLMNSRNLNDEIVFKATSYVFYLLSKLICNVNNNIKKFILLNNDNNLSFISLISYIHKYFKKLYIDKNTDEVLQNGKEDNNINSTYKLKYSFTTLEKLYKKIQECLYVVLTIDDFVENYIKKFINSDNNCANNYDLYTCVIIKINKINMFYSNLDIIKILSDKDKSIFRKYIYTINKNHENFISLFSFLLNIDFKENENELILKKYILDLKKKNYKSKKLIKLMKPYHSPLKYIILKNEIHESNIKKNSLKRNEKEAKLYQSNYGYFIENNESEKLNDKKKIDKYQLDNNIEKENGIYEEANDSSCEDSDTDEDDDGDDDESDDKYTDDDERSDKFNCENKEYIKLKEGKINTMKKKKKDMPIFENSFFYINKNFKKINIDLKIFCHNIILSAKRCILISESLLDYFKKNKEYEVNFNIFVCKSIFVNFLKVSLLNISLFSYICSKLKFDDVLKLIYDSNLVILAYNIFDKYVSFVLDQNIEKLNQYRNNFHFSTKKLNKKEKFSNKSDEKSFIYYHLYLDDIYEILSDKEHKSNFFLSDNNEFIETLYLNTFLITINIISVWEIYLEIPLEVLNKMKYTFFELFYNTTIKIVKFIKKDKSFFFLLNILKFIYTKFISLPFNPINIHTTIKLHDFYEFLINENYTDLKKEDKFSNDNIYLNSVSPLKLLSNKIDEMPDKDKDINNFNHTNVLSINKKKRVSIGGLIPVFLNNENVKKRKTNIDYISYNSIDKENSSNFTWKKNICNDDLLKNVNENNNIKYNFYENVNETPKQNYNMINLPSKDNVDKDNKNKDINKFRNTYLSNYYIPHIDLLFIILDLEVFYYFEKKNYKKIIVIVENILNKIINKCDYNTKEYLRSSISYIYNYYQQIYITNNKINIQSCTVIRHIFNLYVKSKVFHLSKKIKKYIFNCKKNYTNNDLLKSNYNKIYNNFLNDDKWKYFFYFNKVVSINHGKERKEQKKKIIIDNLLVIHINTLLFLIFYEYLSKYITKNFIFFFRFFFFLFNKLCIDILRLVNESNHLEFFNIFDYINNSNDEKGEVIEKLKKQLCRSNNLMDINNNKLIHSKKNIKKSINKQIIIIDIEELLVTYIQINFIFCRSCCFLTFFKNVCSQKYEIILKENITNNYFEKFKNNRYFFDFFDFKKEEKKSNEKIDDENVGNERLENIYDIKDKKINTSYDENSDEKYESDTSSINVSQSSFTLIEYTDYSNNLDYIFLEFILEKIEEMDVDHYYKNVLKNCYYVIKIEMFYNFIYNNVETLKRFLYLNNVYYLYKLYYHIFVWNNKICKKKDITSKTKIYNNLYTNSSIYNNIFDVFPLNDILREKLNINYIKLKCYDTCSFDINPGNIDSQNLATQYNNENVINNIKNNIFQDNYIENDFFLCNIYNFNLKLFHPLNIENNLNKEKQNIYNSLLIINKNYLINLKMKYNKINKYINNYMLSIYYIVLFFYFNEYIEKNKLSFYYIIYIFQKKFDTFNSNICNISFLNEKMKSSEKKNYNSFKIYKQNHLKRNIFLIFEILNNIYDIYYNNVFENPNLCNEIVIKIDVKLIGYLSEIYKIAFLYKNFHHCIHILILCVMFTSKFWSIFIFNEKHEYKKFCGSSYKNNKEKEYKKTEKKKDEKKDTFSYKVSTNDINSKEKKKYIFNNVIKEKQDKYKQRKHRRTYILDIIYNKITSNVNENNIKEIYNDLHNYMQTLIICVSIFYLAFLCMEKVYKNKFNILFLNSANNIYYYYLDFFEYIKKFCEKYCADKLYLSNFFFDNYHLNLINLKFQAHVKAKIYKLKLEKSKKTNRNNVNKKIFYKSTNDNMCNKNNIIIETKCILRKNNNSDIDYDNFIYSDNYYEQIHSNFSYLFYYNERVIKDCINNLKKIEKKYENDHKNFFKNNICLYFNIIKYLYKKKTKYLSLLLFANTYIIPIITFMKFTMIKYFSYFNISSDFFSLKFEHPLYEFDIDMITKIKKTDDEKENLKISNKVILMNLENLFCNMFLNKDIFYYIKFINLYYKKISKILYKVNNFLLSYYYLKKNVLFICNLIYFPEIIHNYFLLTNIILTCGKERIELLTQEEIFFENLNDDLDIYEKKKFDNNEETPNKQKIKDIDDFKIYEDDDFLNINYIETPLNTYLTKRNIYEYKNLLNRFFDYLNLIIGNIDNMDMLTTKYKKEILHIYCLIILKKKQSHHFYSSIKKIQLKKESATYENDTKIYENNKNKTTTDLINKINLNKDLNLMGQINLKDEINLKDNNTNVTNEHEIFDTENINYNELNKDKNEKWNDQINYFGIEFLTCFNNCNKKKKTFFNFLFENLFLINNVDTDIFNISLNNEEKTTNIIKFFVLKDINNIKVINYKNDCYINNFIESNENLNEDGESKMKQYEDTSINIEENEFLDYNNLNLCLSSFKLNDILVLNYLYLNYNFKDNLIYVRNYVNNRLFTYNCRRMNTYFIKILLYYINLMFLNIKNIFCDDCIYTIKKQQFLNSSANDCSRNIFFLLFLKVFNFFNFSKETLIEICSNYFPGNKYHKYLEFLSKNDEQKDDNIKIKNAFNENHSYRGNSENTINNILDFNNITFDNYDKILFLNFVEIFLFPSRDCSYFEVLTVCYEFLTNIKDGNSKIIRKQKKKKMYFILKIIIIEAENEKKNYFFQTILIYLSLLLYNTHKKSFIYEMRRIAQFFLDFVFFFIENIKNNLIILQIIESYANNLYIIDENKRSNKFCFRKKKYFYLLKFYFRKLLSLLYLYTDELIPYTIKSSIDQEISQKNYYRKNVNKNLNIEIIYNYEYINQMDLSNFCFYWDYSIVSMSHDKSDLYISRCFKNFLLLLINLFKKNEDNNLDKEISLNEEGCLNKENCYYFYEKTSNFFNILNNKEILEKFFDDDNIYMLKDNLIDFLYDNKDNIKDNVNDKKKEIFKDSNCYLNFYKNKVHLNNNLLFEKKENYKNKNTKDENFDSEYIHRKNEKINENNVLQNSFNLEKNKKKEILNNMNKDNIFFYFDSNNISDNNNIKENVGINLEMLHFFSSLYRNASNCINKKKYEYFHVDKIHLNIEKFTFKEKWNYIKKLERILKQYQHMIKIMCEILHESKNVDRNRSNLKKFIDLWWNNRYTLEQHLKILNLDISNNLGFSIHKLISAPLITLNIKKNNDCNENNNYSNDISKKNITNEGNIKHVNKNICGIISPANNQKYYLRSNFDIFVVFFYYSNMLNIISWINKWKNFFLSIKYWDELNFINILLNLSVFSIVIKNCNIQINQVKKKYLKFNHNIKKDNNYNNSMLVKKNSLDINKTATCYLPFFNKDIETILTSEKKIEKKRGRRYTYSENVNLQKNDDELDITNKPNCSIKEKNSVNKNYNNPLEDDENSTMSNINNQYRITSPNIKENIYLCNTNSNIKKIRKTTNIINNLNNSNIYDKDVINKNEKRQKKKDKKINSTIYNYLSPLKVDDSESSRDKYGNVFLKNKKKRITVAGTLNVNEIKKDGGKKENNYLKYLDLKKICDKGILKCSFLKLRMYLYNILIDIFENNQVHPKEIFNIFNNITHSFITDIIKCNILVDESDKEKYIYVRSIESKRTRKNPIIIYIHNNLNRLPFENLEPLKDSYIVRGVHKSVTSYLYERLLRKIKKEEIQSNEDIFSNSSEGELTEKKYKDDGSEEFDMNEYIKQEYCKKWKLPMCKDNKETTLIYSYDLCESLESKEKKRDMEIIVNRNENNTNEIDNLQYLKKKNISVSKNKADMFYELLNYQEKNISKKDSSINHDNNIQITVVDHKNNFDKLKTDNKNYDHCHSIYSIECNNNEEKRKTKSNKSNKLNIHDIYNNSIYSSSSDLENKKELQSKDIYNLIITKDEKKDIKNEKEICEKEKNSKKSRKSVCIEYSFINPFNNKNKKKSMNLPFNEKEFNNKDKIIKENENTVHNNLKKVEIDKLKTCKLRKRSSVKSSYPSSSSSSSLSSVEFIQKEDELRKIFMNARKSMNIHNIMGIYKKDSSDFCNFEKKRKKSVSESEAYFDKEKKLSSLVESCRKEKRRSYSTDVEHLSKSSKKKYIKYIPYYINSSRLIDPKKSKIFFVINPNGDLKRTEDATYPFIYFKNKEKYKYKNWNGFFGKVPCENILLKHLCNDDLYLYCGHQGGEQYIKKENVQNAILSYDENLKKDKKEERSSKLKKNSEIDVSKGKEENNCDLLSECNKKKRRNSCKFDTKKTIIEKRSKRKSLGNLNDINNVNNLYSKNETDDFNLILNKNDGINCCVFLIGCSSGLVSSHGFDLDVWGTPYDYIVGGCIFIFGNLWNVTDGEVDGFTQNFFWKWTQPNSSSLFHSNYNYVNNYVQMDMLRINFSLFINLLKKNYQREKELHNQNIEKNNLIIDISDNFVTLDIDTYKYFKKNNFFYEYFQNCYNCKIILNQNIFNINQNQKYLWLSMTEALVEARQFCRLPHTTGSAVVIYGLPL</sequence>
<dbReference type="InterPro" id="IPR030397">
    <property type="entry name" value="SEPARIN_core_dom"/>
</dbReference>
<protein>
    <recommendedName>
        <fullName evidence="2">separase</fullName>
        <ecNumber evidence="2">3.4.22.49</ecNumber>
    </recommendedName>
</protein>
<keyword evidence="5" id="KW-0175">Coiled coil</keyword>
<dbReference type="OrthoDB" id="10255632at2759"/>
<evidence type="ECO:0000259" key="8">
    <source>
        <dbReference type="PROSITE" id="PS51700"/>
    </source>
</evidence>
<evidence type="ECO:0000256" key="1">
    <source>
        <dbReference type="ARBA" id="ARBA00000451"/>
    </source>
</evidence>
<feature type="domain" description="Peptidase C50" evidence="8">
    <location>
        <begin position="4526"/>
        <end position="4645"/>
    </location>
</feature>
<dbReference type="InterPro" id="IPR005314">
    <property type="entry name" value="Peptidase_C50"/>
</dbReference>
<feature type="transmembrane region" description="Helical" evidence="7">
    <location>
        <begin position="316"/>
        <end position="342"/>
    </location>
</feature>
<keyword evidence="3" id="KW-0378">Hydrolase</keyword>
<dbReference type="Proteomes" id="UP000220158">
    <property type="component" value="Chromosome 14"/>
</dbReference>
<dbReference type="EMBL" id="LN835309">
    <property type="protein sequence ID" value="CRH02549.1"/>
    <property type="molecule type" value="Genomic_DNA"/>
</dbReference>
<proteinExistence type="predicted"/>
<evidence type="ECO:0000256" key="7">
    <source>
        <dbReference type="SAM" id="Phobius"/>
    </source>
</evidence>
<dbReference type="VEuPathDB" id="PlasmoDB:PRELSG_1428000"/>
<dbReference type="PROSITE" id="PS51700">
    <property type="entry name" value="SEPARIN"/>
    <property type="match status" value="1"/>
</dbReference>
<keyword evidence="7" id="KW-0812">Transmembrane</keyword>
<dbReference type="GeneID" id="39738712"/>
<evidence type="ECO:0000256" key="2">
    <source>
        <dbReference type="ARBA" id="ARBA00012489"/>
    </source>
</evidence>
<keyword evidence="4" id="KW-0159">Chromosome partition</keyword>
<evidence type="ECO:0000256" key="5">
    <source>
        <dbReference type="SAM" id="Coils"/>
    </source>
</evidence>
<keyword evidence="10" id="KW-1185">Reference proteome</keyword>
<feature type="transmembrane region" description="Helical" evidence="7">
    <location>
        <begin position="1913"/>
        <end position="1930"/>
    </location>
</feature>
<dbReference type="Pfam" id="PF03568">
    <property type="entry name" value="Separin_C"/>
    <property type="match status" value="2"/>
</dbReference>
<dbReference type="OMA" id="NNRYTLE"/>
<accession>A0A1J1HFA6</accession>
<feature type="transmembrane region" description="Helical" evidence="7">
    <location>
        <begin position="2382"/>
        <end position="2402"/>
    </location>
</feature>
<dbReference type="GO" id="GO:0072686">
    <property type="term" value="C:mitotic spindle"/>
    <property type="evidence" value="ECO:0007669"/>
    <property type="project" value="TreeGrafter"/>
</dbReference>